<gene>
    <name evidence="1" type="ORF">H8744_16335</name>
</gene>
<protein>
    <submittedName>
        <fullName evidence="1">Uncharacterized protein</fullName>
    </submittedName>
</protein>
<dbReference type="AlphaFoldDB" id="A0A926IQW6"/>
<name>A0A926IQW6_9BACT</name>
<evidence type="ECO:0000313" key="1">
    <source>
        <dbReference type="EMBL" id="MBC8594779.1"/>
    </source>
</evidence>
<evidence type="ECO:0000313" key="2">
    <source>
        <dbReference type="Proteomes" id="UP000651085"/>
    </source>
</evidence>
<organism evidence="1 2">
    <name type="scientific">Jilunia laotingensis</name>
    <dbReference type="NCBI Taxonomy" id="2763675"/>
    <lineage>
        <taxon>Bacteria</taxon>
        <taxon>Pseudomonadati</taxon>
        <taxon>Bacteroidota</taxon>
        <taxon>Bacteroidia</taxon>
        <taxon>Bacteroidales</taxon>
        <taxon>Bacteroidaceae</taxon>
        <taxon>Jilunia</taxon>
    </lineage>
</organism>
<dbReference type="EMBL" id="JACRTF010000001">
    <property type="protein sequence ID" value="MBC8594779.1"/>
    <property type="molecule type" value="Genomic_DNA"/>
</dbReference>
<dbReference type="Proteomes" id="UP000651085">
    <property type="component" value="Unassembled WGS sequence"/>
</dbReference>
<accession>A0A926IQW6</accession>
<proteinExistence type="predicted"/>
<dbReference type="RefSeq" id="WP_262435869.1">
    <property type="nucleotide sequence ID" value="NZ_JACRTF010000001.1"/>
</dbReference>
<reference evidence="1" key="1">
    <citation type="submission" date="2020-08" db="EMBL/GenBank/DDBJ databases">
        <title>Genome public.</title>
        <authorList>
            <person name="Liu C."/>
            <person name="Sun Q."/>
        </authorList>
    </citation>
    <scope>NUCLEOTIDE SEQUENCE</scope>
    <source>
        <strain evidence="1">N12</strain>
    </source>
</reference>
<comment type="caution">
    <text evidence="1">The sequence shown here is derived from an EMBL/GenBank/DDBJ whole genome shotgun (WGS) entry which is preliminary data.</text>
</comment>
<sequence length="71" mass="8344">MDEKEVNLNQLLIDKCQKEGIIIALVAINRKTKEIELPQSIKDKVNNPDYYVCYCHKNKQGEYCVEKIEEE</sequence>
<keyword evidence="2" id="KW-1185">Reference proteome</keyword>